<sequence length="150" mass="17080">MEVILIEDVAGLGSRGDVVRVKDGYARNYLFPRKLAIPDTPSNRKRFENEFKTRKKVELKKEEEARALAEELSTLTITIKAKAGEEGKLFGSVTTKDIEEALKQKGYKIDRKHIHLEEHIKQTGVYDVPIKLFKEIQAVVKVWVVGEEGD</sequence>
<keyword evidence="2 7" id="KW-0699">rRNA-binding</keyword>
<dbReference type="GO" id="GO:1990904">
    <property type="term" value="C:ribonucleoprotein complex"/>
    <property type="evidence" value="ECO:0007669"/>
    <property type="project" value="UniProtKB-KW"/>
</dbReference>
<evidence type="ECO:0000313" key="9">
    <source>
        <dbReference type="EMBL" id="HDI82370.1"/>
    </source>
</evidence>
<dbReference type="EMBL" id="DQWE01000051">
    <property type="protein sequence ID" value="HDI82370.1"/>
    <property type="molecule type" value="Genomic_DNA"/>
</dbReference>
<proteinExistence type="inferred from homology"/>
<comment type="caution">
    <text evidence="9">The sequence shown here is derived from an EMBL/GenBank/DDBJ whole genome shotgun (WGS) entry which is preliminary data.</text>
</comment>
<gene>
    <name evidence="7" type="primary">rplI</name>
    <name evidence="9" type="ORF">ENF18_01090</name>
</gene>
<dbReference type="Pfam" id="PF03948">
    <property type="entry name" value="Ribosomal_L9_C"/>
    <property type="match status" value="1"/>
</dbReference>
<dbReference type="FunFam" id="3.10.430.100:FF:000006">
    <property type="entry name" value="50S ribosomal protein L9"/>
    <property type="match status" value="1"/>
</dbReference>
<dbReference type="Gene3D" id="3.10.430.100">
    <property type="entry name" value="Ribosomal protein L9, C-terminal domain"/>
    <property type="match status" value="1"/>
</dbReference>
<evidence type="ECO:0000256" key="2">
    <source>
        <dbReference type="ARBA" id="ARBA00022730"/>
    </source>
</evidence>
<organism evidence="9">
    <name type="scientific">candidate division WOR-3 bacterium</name>
    <dbReference type="NCBI Taxonomy" id="2052148"/>
    <lineage>
        <taxon>Bacteria</taxon>
        <taxon>Bacteria division WOR-3</taxon>
    </lineage>
</organism>
<dbReference type="InterPro" id="IPR009027">
    <property type="entry name" value="Ribosomal_bL9/RNase_H1_N"/>
</dbReference>
<protein>
    <recommendedName>
        <fullName evidence="6 7">Large ribosomal subunit protein bL9</fullName>
    </recommendedName>
</protein>
<evidence type="ECO:0000256" key="4">
    <source>
        <dbReference type="ARBA" id="ARBA00022980"/>
    </source>
</evidence>
<evidence type="ECO:0000256" key="1">
    <source>
        <dbReference type="ARBA" id="ARBA00010605"/>
    </source>
</evidence>
<dbReference type="InterPro" id="IPR036935">
    <property type="entry name" value="Ribosomal_bL9_N_sf"/>
</dbReference>
<keyword evidence="4 7" id="KW-0689">Ribosomal protein</keyword>
<evidence type="ECO:0000256" key="6">
    <source>
        <dbReference type="ARBA" id="ARBA00035292"/>
    </source>
</evidence>
<reference evidence="9" key="1">
    <citation type="journal article" date="2020" name="mSystems">
        <title>Genome- and Community-Level Interaction Insights into Carbon Utilization and Element Cycling Functions of Hydrothermarchaeota in Hydrothermal Sediment.</title>
        <authorList>
            <person name="Zhou Z."/>
            <person name="Liu Y."/>
            <person name="Xu W."/>
            <person name="Pan J."/>
            <person name="Luo Z.H."/>
            <person name="Li M."/>
        </authorList>
    </citation>
    <scope>NUCLEOTIDE SEQUENCE [LARGE SCALE GENOMIC DNA]</scope>
    <source>
        <strain evidence="9">HyVt-102</strain>
    </source>
</reference>
<dbReference type="GO" id="GO:0006412">
    <property type="term" value="P:translation"/>
    <property type="evidence" value="ECO:0007669"/>
    <property type="project" value="UniProtKB-UniRule"/>
</dbReference>
<dbReference type="GO" id="GO:0005840">
    <property type="term" value="C:ribosome"/>
    <property type="evidence" value="ECO:0007669"/>
    <property type="project" value="UniProtKB-KW"/>
</dbReference>
<comment type="similarity">
    <text evidence="1 7">Belongs to the bacterial ribosomal protein bL9 family.</text>
</comment>
<comment type="function">
    <text evidence="7">Binds to the 23S rRNA.</text>
</comment>
<dbReference type="Pfam" id="PF01281">
    <property type="entry name" value="Ribosomal_L9_N"/>
    <property type="match status" value="1"/>
</dbReference>
<dbReference type="Proteomes" id="UP000885847">
    <property type="component" value="Unassembled WGS sequence"/>
</dbReference>
<evidence type="ECO:0000259" key="8">
    <source>
        <dbReference type="PROSITE" id="PS00651"/>
    </source>
</evidence>
<dbReference type="HAMAP" id="MF_00503">
    <property type="entry name" value="Ribosomal_bL9"/>
    <property type="match status" value="1"/>
</dbReference>
<evidence type="ECO:0000256" key="3">
    <source>
        <dbReference type="ARBA" id="ARBA00022884"/>
    </source>
</evidence>
<keyword evidence="5 7" id="KW-0687">Ribonucleoprotein</keyword>
<dbReference type="Gene3D" id="3.40.5.10">
    <property type="entry name" value="Ribosomal protein L9, N-terminal domain"/>
    <property type="match status" value="1"/>
</dbReference>
<dbReference type="PANTHER" id="PTHR21368">
    <property type="entry name" value="50S RIBOSOMAL PROTEIN L9"/>
    <property type="match status" value="1"/>
</dbReference>
<dbReference type="GO" id="GO:0019843">
    <property type="term" value="F:rRNA binding"/>
    <property type="evidence" value="ECO:0007669"/>
    <property type="project" value="UniProtKB-UniRule"/>
</dbReference>
<name>A0A7C0Z8W0_UNCW3</name>
<dbReference type="PROSITE" id="PS00651">
    <property type="entry name" value="RIBOSOMAL_L9"/>
    <property type="match status" value="1"/>
</dbReference>
<feature type="domain" description="Ribosomal protein L9" evidence="8">
    <location>
        <begin position="13"/>
        <end position="40"/>
    </location>
</feature>
<dbReference type="InterPro" id="IPR020069">
    <property type="entry name" value="Ribosomal_bL9_C"/>
</dbReference>
<dbReference type="InterPro" id="IPR036791">
    <property type="entry name" value="Ribosomal_bL9_C_sf"/>
</dbReference>
<dbReference type="InterPro" id="IPR020594">
    <property type="entry name" value="Ribosomal_bL9_bac/chp"/>
</dbReference>
<evidence type="ECO:0000256" key="5">
    <source>
        <dbReference type="ARBA" id="ARBA00023274"/>
    </source>
</evidence>
<dbReference type="SUPFAM" id="SSF55653">
    <property type="entry name" value="Ribosomal protein L9 C-domain"/>
    <property type="match status" value="1"/>
</dbReference>
<dbReference type="SUPFAM" id="SSF55658">
    <property type="entry name" value="L9 N-domain-like"/>
    <property type="match status" value="1"/>
</dbReference>
<dbReference type="NCBIfam" id="TIGR00158">
    <property type="entry name" value="L9"/>
    <property type="match status" value="1"/>
</dbReference>
<dbReference type="InterPro" id="IPR020070">
    <property type="entry name" value="Ribosomal_bL9_N"/>
</dbReference>
<evidence type="ECO:0000256" key="7">
    <source>
        <dbReference type="HAMAP-Rule" id="MF_00503"/>
    </source>
</evidence>
<accession>A0A7C0Z8W0</accession>
<dbReference type="AlphaFoldDB" id="A0A7C0Z8W0"/>
<keyword evidence="3 7" id="KW-0694">RNA-binding</keyword>
<dbReference type="GO" id="GO:0003735">
    <property type="term" value="F:structural constituent of ribosome"/>
    <property type="evidence" value="ECO:0007669"/>
    <property type="project" value="InterPro"/>
</dbReference>
<dbReference type="InterPro" id="IPR000244">
    <property type="entry name" value="Ribosomal_bL9"/>
</dbReference>